<gene>
    <name evidence="2" type="ORF">FHR98_000056</name>
</gene>
<dbReference type="Pfam" id="PF00583">
    <property type="entry name" value="Acetyltransf_1"/>
    <property type="match status" value="1"/>
</dbReference>
<dbReference type="Gene3D" id="3.40.630.30">
    <property type="match status" value="1"/>
</dbReference>
<feature type="domain" description="N-acetyltransferase" evidence="1">
    <location>
        <begin position="68"/>
        <end position="233"/>
    </location>
</feature>
<keyword evidence="2" id="KW-0808">Transferase</keyword>
<dbReference type="RefSeq" id="WP_183414610.1">
    <property type="nucleotide sequence ID" value="NZ_JACHXA010000001.1"/>
</dbReference>
<accession>A0A839SLT6</accession>
<dbReference type="InterPro" id="IPR000182">
    <property type="entry name" value="GNAT_dom"/>
</dbReference>
<name>A0A839SLT6_9PROT</name>
<comment type="caution">
    <text evidence="2">The sequence shown here is derived from an EMBL/GenBank/DDBJ whole genome shotgun (WGS) entry which is preliminary data.</text>
</comment>
<dbReference type="CDD" id="cd04301">
    <property type="entry name" value="NAT_SF"/>
    <property type="match status" value="1"/>
</dbReference>
<dbReference type="Proteomes" id="UP000581135">
    <property type="component" value="Unassembled WGS sequence"/>
</dbReference>
<keyword evidence="3" id="KW-1185">Reference proteome</keyword>
<dbReference type="InterPro" id="IPR016181">
    <property type="entry name" value="Acyl_CoA_acyltransferase"/>
</dbReference>
<evidence type="ECO:0000313" key="2">
    <source>
        <dbReference type="EMBL" id="MBB3063791.1"/>
    </source>
</evidence>
<dbReference type="SUPFAM" id="SSF55729">
    <property type="entry name" value="Acyl-CoA N-acyltransferases (Nat)"/>
    <property type="match status" value="1"/>
</dbReference>
<dbReference type="EMBL" id="JACHXA010000001">
    <property type="protein sequence ID" value="MBB3063791.1"/>
    <property type="molecule type" value="Genomic_DNA"/>
</dbReference>
<evidence type="ECO:0000313" key="3">
    <source>
        <dbReference type="Proteomes" id="UP000581135"/>
    </source>
</evidence>
<dbReference type="AlphaFoldDB" id="A0A839SLT6"/>
<dbReference type="GO" id="GO:0016747">
    <property type="term" value="F:acyltransferase activity, transferring groups other than amino-acyl groups"/>
    <property type="evidence" value="ECO:0007669"/>
    <property type="project" value="InterPro"/>
</dbReference>
<dbReference type="PROSITE" id="PS51186">
    <property type="entry name" value="GNAT"/>
    <property type="match status" value="1"/>
</dbReference>
<protein>
    <submittedName>
        <fullName evidence="2">GNAT superfamily N-acetyltransferase</fullName>
    </submittedName>
</protein>
<evidence type="ECO:0000259" key="1">
    <source>
        <dbReference type="PROSITE" id="PS51186"/>
    </source>
</evidence>
<organism evidence="2 3">
    <name type="scientific">Limibacillus halophilus</name>
    <dbReference type="NCBI Taxonomy" id="1579333"/>
    <lineage>
        <taxon>Bacteria</taxon>
        <taxon>Pseudomonadati</taxon>
        <taxon>Pseudomonadota</taxon>
        <taxon>Alphaproteobacteria</taxon>
        <taxon>Rhodospirillales</taxon>
        <taxon>Rhodovibrionaceae</taxon>
        <taxon>Limibacillus</taxon>
    </lineage>
</organism>
<proteinExistence type="predicted"/>
<reference evidence="2 3" key="1">
    <citation type="submission" date="2020-08" db="EMBL/GenBank/DDBJ databases">
        <title>Genomic Encyclopedia of Type Strains, Phase III (KMG-III): the genomes of soil and plant-associated and newly described type strains.</title>
        <authorList>
            <person name="Whitman W."/>
        </authorList>
    </citation>
    <scope>NUCLEOTIDE SEQUENCE [LARGE SCALE GENOMIC DNA]</scope>
    <source>
        <strain evidence="2 3">CECT 8803</strain>
    </source>
</reference>
<sequence>MRVLSLGHLSMTYFRNALRAGKLGRSIYWSSSDPIATRDAAKESPKARPARYPKELARIIRTNAGDVLVLRPIRANDQGALREAFTHLTPEDVRMRFFGPMKELKQPLAAQLAQVDYDREMAFVAVRKTLFKQEIWGVVRAIINQNGDAGGRNAEFAIVVRSDKKGSGLGHELMARIEEYCRSRQVSEITGQILAENRPMLHLVKDLGYQTATTSDEPGIVLVRKCIDSKPPEATNF</sequence>